<dbReference type="RefSeq" id="WP_209458155.1">
    <property type="nucleotide sequence ID" value="NZ_JAGGKC010000002.1"/>
</dbReference>
<evidence type="ECO:0008006" key="3">
    <source>
        <dbReference type="Google" id="ProtNLM"/>
    </source>
</evidence>
<dbReference type="EMBL" id="JAGGKC010000002">
    <property type="protein sequence ID" value="MBP1917907.1"/>
    <property type="molecule type" value="Genomic_DNA"/>
</dbReference>
<proteinExistence type="predicted"/>
<organism evidence="1 2">
    <name type="scientific">Youngiibacter multivorans</name>
    <dbReference type="NCBI Taxonomy" id="937251"/>
    <lineage>
        <taxon>Bacteria</taxon>
        <taxon>Bacillati</taxon>
        <taxon>Bacillota</taxon>
        <taxon>Clostridia</taxon>
        <taxon>Eubacteriales</taxon>
        <taxon>Clostridiaceae</taxon>
        <taxon>Youngiibacter</taxon>
    </lineage>
</organism>
<reference evidence="1 2" key="1">
    <citation type="submission" date="2021-03" db="EMBL/GenBank/DDBJ databases">
        <title>Genomic Encyclopedia of Type Strains, Phase IV (KMG-IV): sequencing the most valuable type-strain genomes for metagenomic binning, comparative biology and taxonomic classification.</title>
        <authorList>
            <person name="Goeker M."/>
        </authorList>
    </citation>
    <scope>NUCLEOTIDE SEQUENCE [LARGE SCALE GENOMIC DNA]</scope>
    <source>
        <strain evidence="1 2">DSM 6139</strain>
    </source>
</reference>
<sequence>MNDLIKGAYDLHVHSGPDMLPRKVDDPELADRFIKAGLKGYLIKSHYNCTAERARVITMFRPECQVFGSITLNNAVGGINPMAVEMAGRGGAKNVWFPTVDAENEQIHFASHPYKAMPYWAIVQQQMKEDGIDVKTINILKDGKLIKEAYEVCEIIAKYNMILSTSHISKEETFALVKAAHEAKVKRIVITHVTFPATFYTIEEQKELLKYGAMMEHCYTTVSTGKVDKEVMMEQMRAIGPENIILGTDLGQKANVYPDEGLSNFADMLHAEGFSDKDIMTMIVKNSNALVE</sequence>
<accession>A0ABS4G031</accession>
<comment type="caution">
    <text evidence="1">The sequence shown here is derived from an EMBL/GenBank/DDBJ whole genome shotgun (WGS) entry which is preliminary data.</text>
</comment>
<dbReference type="Proteomes" id="UP001519271">
    <property type="component" value="Unassembled WGS sequence"/>
</dbReference>
<name>A0ABS4G031_9CLOT</name>
<dbReference type="InterPro" id="IPR032466">
    <property type="entry name" value="Metal_Hydrolase"/>
</dbReference>
<protein>
    <recommendedName>
        <fullName evidence="3">Cytosolic protein</fullName>
    </recommendedName>
</protein>
<dbReference type="Pfam" id="PF19799">
    <property type="entry name" value="DUF6282"/>
    <property type="match status" value="1"/>
</dbReference>
<keyword evidence="2" id="KW-1185">Reference proteome</keyword>
<dbReference type="InterPro" id="IPR046249">
    <property type="entry name" value="DUF6282"/>
</dbReference>
<dbReference type="Gene3D" id="3.20.20.140">
    <property type="entry name" value="Metal-dependent hydrolases"/>
    <property type="match status" value="1"/>
</dbReference>
<evidence type="ECO:0000313" key="1">
    <source>
        <dbReference type="EMBL" id="MBP1917907.1"/>
    </source>
</evidence>
<gene>
    <name evidence="1" type="ORF">J2Z34_000378</name>
</gene>
<dbReference type="SUPFAM" id="SSF51556">
    <property type="entry name" value="Metallo-dependent hydrolases"/>
    <property type="match status" value="1"/>
</dbReference>
<evidence type="ECO:0000313" key="2">
    <source>
        <dbReference type="Proteomes" id="UP001519271"/>
    </source>
</evidence>